<keyword evidence="3" id="KW-1185">Reference proteome</keyword>
<keyword evidence="1" id="KW-0812">Transmembrane</keyword>
<evidence type="ECO:0000313" key="3">
    <source>
        <dbReference type="Proteomes" id="UP000612585"/>
    </source>
</evidence>
<evidence type="ECO:0000256" key="1">
    <source>
        <dbReference type="SAM" id="Phobius"/>
    </source>
</evidence>
<dbReference type="AlphaFoldDB" id="A0A8J4E725"/>
<dbReference type="RefSeq" id="WP_204013954.1">
    <property type="nucleotide sequence ID" value="NZ_BOPG01000125.1"/>
</dbReference>
<gene>
    <name evidence="2" type="ORF">Vau01_122060</name>
</gene>
<proteinExistence type="predicted"/>
<keyword evidence="1" id="KW-0472">Membrane</keyword>
<evidence type="ECO:0008006" key="4">
    <source>
        <dbReference type="Google" id="ProtNLM"/>
    </source>
</evidence>
<evidence type="ECO:0000313" key="2">
    <source>
        <dbReference type="EMBL" id="GIJ64690.1"/>
    </source>
</evidence>
<reference evidence="2" key="1">
    <citation type="submission" date="2021-01" db="EMBL/GenBank/DDBJ databases">
        <title>Whole genome shotgun sequence of Virgisporangium aurantiacum NBRC 16421.</title>
        <authorList>
            <person name="Komaki H."/>
            <person name="Tamura T."/>
        </authorList>
    </citation>
    <scope>NUCLEOTIDE SEQUENCE</scope>
    <source>
        <strain evidence="2">NBRC 16421</strain>
    </source>
</reference>
<keyword evidence="1" id="KW-1133">Transmembrane helix</keyword>
<comment type="caution">
    <text evidence="2">The sequence shown here is derived from an EMBL/GenBank/DDBJ whole genome shotgun (WGS) entry which is preliminary data.</text>
</comment>
<sequence length="320" mass="33543">MSKQVRALLESADPARGVVVDRGDAEAVLRRAATDITSYNAVPPRRTTRRTGLAVAVATVAVAVAVGLMLPGNRLAFGPMPGSTAIQDSSNCLAALANHLGPAPYDGGTGRHEYLHTRSFGGLSSEVPGTSTFASATWEVEVKLWSAADGSGRRVADRGPVQYRDDASRAFFLAHPNMLRAAHEDHTFAAGERELRPMPRAEPAAMAKQLYQPRENGPSAALVGVADLNAARVLDAAHRAAVLRFLATTAGITCVGETQTDVGAGFLVTAPTGKGPHPTGDNGTEALLFDTRSGELMASGIGPGRWTTVYLNRGYTDQTG</sequence>
<protein>
    <recommendedName>
        <fullName evidence="4">CU044_5270 family protein</fullName>
    </recommendedName>
</protein>
<accession>A0A8J4E725</accession>
<feature type="transmembrane region" description="Helical" evidence="1">
    <location>
        <begin position="52"/>
        <end position="70"/>
    </location>
</feature>
<dbReference type="EMBL" id="BOPG01000125">
    <property type="protein sequence ID" value="GIJ64690.1"/>
    <property type="molecule type" value="Genomic_DNA"/>
</dbReference>
<dbReference type="Proteomes" id="UP000612585">
    <property type="component" value="Unassembled WGS sequence"/>
</dbReference>
<name>A0A8J4E725_9ACTN</name>
<organism evidence="2 3">
    <name type="scientific">Virgisporangium aurantiacum</name>
    <dbReference type="NCBI Taxonomy" id="175570"/>
    <lineage>
        <taxon>Bacteria</taxon>
        <taxon>Bacillati</taxon>
        <taxon>Actinomycetota</taxon>
        <taxon>Actinomycetes</taxon>
        <taxon>Micromonosporales</taxon>
        <taxon>Micromonosporaceae</taxon>
        <taxon>Virgisporangium</taxon>
    </lineage>
</organism>